<protein>
    <submittedName>
        <fullName evidence="2">Putative membrane protein</fullName>
    </submittedName>
</protein>
<dbReference type="Proteomes" id="UP000562352">
    <property type="component" value="Unassembled WGS sequence"/>
</dbReference>
<evidence type="ECO:0000313" key="3">
    <source>
        <dbReference type="Proteomes" id="UP000562352"/>
    </source>
</evidence>
<comment type="caution">
    <text evidence="2">The sequence shown here is derived from an EMBL/GenBank/DDBJ whole genome shotgun (WGS) entry which is preliminary data.</text>
</comment>
<keyword evidence="1" id="KW-0472">Membrane</keyword>
<name>A0A841DD89_PLAVE</name>
<feature type="transmembrane region" description="Helical" evidence="1">
    <location>
        <begin position="147"/>
        <end position="166"/>
    </location>
</feature>
<keyword evidence="1" id="KW-0812">Transmembrane</keyword>
<dbReference type="AlphaFoldDB" id="A0A841DD89"/>
<proteinExistence type="predicted"/>
<feature type="transmembrane region" description="Helical" evidence="1">
    <location>
        <begin position="60"/>
        <end position="82"/>
    </location>
</feature>
<evidence type="ECO:0000256" key="1">
    <source>
        <dbReference type="SAM" id="Phobius"/>
    </source>
</evidence>
<organism evidence="2 3">
    <name type="scientific">Planomonospora venezuelensis</name>
    <dbReference type="NCBI Taxonomy" id="1999"/>
    <lineage>
        <taxon>Bacteria</taxon>
        <taxon>Bacillati</taxon>
        <taxon>Actinomycetota</taxon>
        <taxon>Actinomycetes</taxon>
        <taxon>Streptosporangiales</taxon>
        <taxon>Streptosporangiaceae</taxon>
        <taxon>Planomonospora</taxon>
    </lineage>
</organism>
<keyword evidence="1" id="KW-1133">Transmembrane helix</keyword>
<gene>
    <name evidence="2" type="ORF">FHS22_007358</name>
</gene>
<accession>A0A841DD89</accession>
<evidence type="ECO:0000313" key="2">
    <source>
        <dbReference type="EMBL" id="MBB5968040.1"/>
    </source>
</evidence>
<dbReference type="Pfam" id="PF08592">
    <property type="entry name" value="Anthrone_oxy"/>
    <property type="match status" value="1"/>
</dbReference>
<feature type="transmembrane region" description="Helical" evidence="1">
    <location>
        <begin position="89"/>
        <end position="108"/>
    </location>
</feature>
<keyword evidence="3" id="KW-1185">Reference proteome</keyword>
<dbReference type="InterPro" id="IPR013901">
    <property type="entry name" value="Anthrone_oxy"/>
</dbReference>
<reference evidence="2 3" key="1">
    <citation type="submission" date="2020-08" db="EMBL/GenBank/DDBJ databases">
        <title>Genomic Encyclopedia of Type Strains, Phase III (KMG-III): the genomes of soil and plant-associated and newly described type strains.</title>
        <authorList>
            <person name="Whitman W."/>
        </authorList>
    </citation>
    <scope>NUCLEOTIDE SEQUENCE [LARGE SCALE GENOMIC DNA]</scope>
    <source>
        <strain evidence="2 3">CECT 3303</strain>
    </source>
</reference>
<sequence>MIVLFTLAALAAGLTILLTGTMTGLFSAFSVAVMPGLDVIDARQAIPAMQSINQKILNPVFLPMFVGALIAAPAAGALLLALGQGQAAVLFFAAAAAYILGAFAPTAAVNVPMNNALAAVSVPADPDEAARLWSGYSVRWTRWNTGRAVFCGISLLLAGLAVFVWGGRG</sequence>
<dbReference type="EMBL" id="JACHJJ010000047">
    <property type="protein sequence ID" value="MBB5968040.1"/>
    <property type="molecule type" value="Genomic_DNA"/>
</dbReference>